<dbReference type="Proteomes" id="UP000032545">
    <property type="component" value="Unassembled WGS sequence"/>
</dbReference>
<dbReference type="AlphaFoldDB" id="A0A0D8BHX7"/>
<dbReference type="PATRIC" id="fig|1502723.3.peg.922"/>
<name>A0A0D8BHX7_9ACTN</name>
<accession>A0A0D8BHX7</accession>
<proteinExistence type="predicted"/>
<keyword evidence="1" id="KW-0808">Transferase</keyword>
<dbReference type="SUPFAM" id="SSF52540">
    <property type="entry name" value="P-loop containing nucleoside triphosphate hydrolases"/>
    <property type="match status" value="1"/>
</dbReference>
<reference evidence="1 2" key="2">
    <citation type="journal article" date="2016" name="Genome Announc.">
        <title>Permanent Draft Genome Sequences for Two Variants of Frankia sp. Strain CpI1, the First Frankia Strain Isolated from Root Nodules of Comptonia peregrina.</title>
        <authorList>
            <person name="Oshone R."/>
            <person name="Hurst S.G.IV."/>
            <person name="Abebe-Akele F."/>
            <person name="Simpson S."/>
            <person name="Morris K."/>
            <person name="Thomas W.K."/>
            <person name="Tisa L.S."/>
        </authorList>
    </citation>
    <scope>NUCLEOTIDE SEQUENCE [LARGE SCALE GENOMIC DNA]</scope>
    <source>
        <strain evidence="2">CpI1-S</strain>
    </source>
</reference>
<keyword evidence="1" id="KW-0418">Kinase</keyword>
<comment type="caution">
    <text evidence="1">The sequence shown here is derived from an EMBL/GenBank/DDBJ whole genome shotgun (WGS) entry which is preliminary data.</text>
</comment>
<dbReference type="InterPro" id="IPR027417">
    <property type="entry name" value="P-loop_NTPase"/>
</dbReference>
<dbReference type="OrthoDB" id="3237545at2"/>
<reference evidence="2" key="1">
    <citation type="submission" date="2015-02" db="EMBL/GenBank/DDBJ databases">
        <title>Draft Genome of Frankia sp. CpI1-S.</title>
        <authorList>
            <person name="Oshone R.T."/>
            <person name="Ngom M."/>
            <person name="Ghodhbane-Gtari F."/>
            <person name="Gtari M."/>
            <person name="Morris K."/>
            <person name="Thomas K."/>
            <person name="Sen A."/>
            <person name="Tisa L.S."/>
        </authorList>
    </citation>
    <scope>NUCLEOTIDE SEQUENCE [LARGE SCALE GENOMIC DNA]</scope>
    <source>
        <strain evidence="2">CpI1-S</strain>
    </source>
</reference>
<organism evidence="1 2">
    <name type="scientific">Frankia torreyi</name>
    <dbReference type="NCBI Taxonomy" id="1856"/>
    <lineage>
        <taxon>Bacteria</taxon>
        <taxon>Bacillati</taxon>
        <taxon>Actinomycetota</taxon>
        <taxon>Actinomycetes</taxon>
        <taxon>Frankiales</taxon>
        <taxon>Frankiaceae</taxon>
        <taxon>Frankia</taxon>
    </lineage>
</organism>
<dbReference type="RefSeq" id="WP_044884716.1">
    <property type="nucleotide sequence ID" value="NZ_JYFN01000012.1"/>
</dbReference>
<keyword evidence="2" id="KW-1185">Reference proteome</keyword>
<evidence type="ECO:0000313" key="1">
    <source>
        <dbReference type="EMBL" id="KJE23599.1"/>
    </source>
</evidence>
<protein>
    <submittedName>
        <fullName evidence="1">Uridine kinase</fullName>
    </submittedName>
</protein>
<dbReference type="EMBL" id="JYFN01000012">
    <property type="protein sequence ID" value="KJE23599.1"/>
    <property type="molecule type" value="Genomic_DNA"/>
</dbReference>
<gene>
    <name evidence="1" type="ORF">FF36_02048</name>
</gene>
<dbReference type="PANTHER" id="PTHR10285">
    <property type="entry name" value="URIDINE KINASE"/>
    <property type="match status" value="1"/>
</dbReference>
<dbReference type="GO" id="GO:0016301">
    <property type="term" value="F:kinase activity"/>
    <property type="evidence" value="ECO:0007669"/>
    <property type="project" value="UniProtKB-KW"/>
</dbReference>
<dbReference type="Gene3D" id="3.40.50.300">
    <property type="entry name" value="P-loop containing nucleotide triphosphate hydrolases"/>
    <property type="match status" value="1"/>
</dbReference>
<sequence>MTAADTVDIAVLAERIICAAAARPRVLVGIDGPGAAGKSTLAGQLAAAIPSAHVVHVDDFYLPSSRRTERRGAVGPLFDLPRLADQVAIPGAAGAALRYQRYDWIKDDLAGWIQVPAGASLIVEGVYCLERKLRACYTFTVFCQAEPALRLARGLQRDGEESRDQWVNEWMPAENEYMALQRPDRFAQMVVDSSVVDDVETVFRVAGV</sequence>
<evidence type="ECO:0000313" key="2">
    <source>
        <dbReference type="Proteomes" id="UP000032545"/>
    </source>
</evidence>